<organism evidence="2 3">
    <name type="scientific">Thalassomonas haliotis</name>
    <dbReference type="NCBI Taxonomy" id="485448"/>
    <lineage>
        <taxon>Bacteria</taxon>
        <taxon>Pseudomonadati</taxon>
        <taxon>Pseudomonadota</taxon>
        <taxon>Gammaproteobacteria</taxon>
        <taxon>Alteromonadales</taxon>
        <taxon>Colwelliaceae</taxon>
        <taxon>Thalassomonas</taxon>
    </lineage>
</organism>
<name>A0ABY7VL52_9GAMM</name>
<proteinExistence type="predicted"/>
<dbReference type="PANTHER" id="PTHR43792">
    <property type="entry name" value="GNAT FAMILY, PUTATIVE (AFU_ORTHOLOGUE AFUA_3G00765)-RELATED-RELATED"/>
    <property type="match status" value="1"/>
</dbReference>
<gene>
    <name evidence="2" type="ORF">H3N35_10340</name>
</gene>
<dbReference type="InterPro" id="IPR016181">
    <property type="entry name" value="Acyl_CoA_acyltransferase"/>
</dbReference>
<dbReference type="InterPro" id="IPR051531">
    <property type="entry name" value="N-acetyltransferase"/>
</dbReference>
<evidence type="ECO:0000259" key="1">
    <source>
        <dbReference type="PROSITE" id="PS51186"/>
    </source>
</evidence>
<evidence type="ECO:0000313" key="3">
    <source>
        <dbReference type="Proteomes" id="UP001215231"/>
    </source>
</evidence>
<keyword evidence="3" id="KW-1185">Reference proteome</keyword>
<protein>
    <submittedName>
        <fullName evidence="2">GNAT family N-acetyltransferase</fullName>
    </submittedName>
</protein>
<accession>A0ABY7VL52</accession>
<reference evidence="2 3" key="1">
    <citation type="journal article" date="2022" name="Mar. Drugs">
        <title>Bioassay-Guided Fractionation Leads to the Detection of Cholic Acid Generated by the Rare Thalassomonas sp.</title>
        <authorList>
            <person name="Pheiffer F."/>
            <person name="Schneider Y.K."/>
            <person name="Hansen E.H."/>
            <person name="Andersen J.H."/>
            <person name="Isaksson J."/>
            <person name="Busche T."/>
            <person name="R C."/>
            <person name="Kalinowski J."/>
            <person name="Zyl L.V."/>
            <person name="Trindade M."/>
        </authorList>
    </citation>
    <scope>NUCLEOTIDE SEQUENCE [LARGE SCALE GENOMIC DNA]</scope>
    <source>
        <strain evidence="2 3">A5K-61T</strain>
    </source>
</reference>
<sequence length="166" mass="18714">MNLQTPRLNIREISNQDLEHLPQILADPQVMLYSTVGVHNREQIRAYIKNCLQQYQIPGYGTRAIVDNLTNEFIGICGLHKQNLDGRELSHLNYRLAVKHQGKGYAGEAVNALLTMAKNTLGLECVSALIEPENLASVKVVCRQGFDYNHSSTFRGFKVDVYQITL</sequence>
<dbReference type="InterPro" id="IPR000182">
    <property type="entry name" value="GNAT_dom"/>
</dbReference>
<dbReference type="PANTHER" id="PTHR43792:SF1">
    <property type="entry name" value="N-ACETYLTRANSFERASE DOMAIN-CONTAINING PROTEIN"/>
    <property type="match status" value="1"/>
</dbReference>
<dbReference type="PROSITE" id="PS51186">
    <property type="entry name" value="GNAT"/>
    <property type="match status" value="1"/>
</dbReference>
<dbReference type="SUPFAM" id="SSF55729">
    <property type="entry name" value="Acyl-CoA N-acyltransferases (Nat)"/>
    <property type="match status" value="1"/>
</dbReference>
<dbReference type="EMBL" id="CP059693">
    <property type="protein sequence ID" value="WDE14494.1"/>
    <property type="molecule type" value="Genomic_DNA"/>
</dbReference>
<feature type="domain" description="N-acetyltransferase" evidence="1">
    <location>
        <begin position="8"/>
        <end position="166"/>
    </location>
</feature>
<dbReference type="Gene3D" id="3.40.630.30">
    <property type="match status" value="1"/>
</dbReference>
<evidence type="ECO:0000313" key="2">
    <source>
        <dbReference type="EMBL" id="WDE14494.1"/>
    </source>
</evidence>
<dbReference type="Proteomes" id="UP001215231">
    <property type="component" value="Chromosome"/>
</dbReference>
<dbReference type="Pfam" id="PF13302">
    <property type="entry name" value="Acetyltransf_3"/>
    <property type="match status" value="1"/>
</dbReference>